<evidence type="ECO:0000256" key="7">
    <source>
        <dbReference type="SAM" id="Phobius"/>
    </source>
</evidence>
<dbReference type="InterPro" id="IPR050182">
    <property type="entry name" value="Cytochrome_P450_fam2"/>
</dbReference>
<accession>A0A1I7SVA1</accession>
<dbReference type="InterPro" id="IPR001128">
    <property type="entry name" value="Cyt_P450"/>
</dbReference>
<sequence>MMLLDWVGEHVSVPFLLSTLLIIYVFHELYWKRRKLPPGPVPWLVAGNMLEEIQRLANILPINLLRTVTQDIEIDGYRFKKGSMVLPQVSILLNDPDHFPEPEEFRPDRFLDENQNLRRFEAFMPFSIGKRQCLGESLARMELFLIFANLLRNFSFESCDGEISNRRVLGLTVSPPKFRCKVRRREY</sequence>
<keyword evidence="6" id="KW-0560">Oxidoreductase</keyword>
<organism evidence="8 9">
    <name type="scientific">Bursaphelenchus xylophilus</name>
    <name type="common">Pinewood nematode worm</name>
    <name type="synonym">Aphelenchoides xylophilus</name>
    <dbReference type="NCBI Taxonomy" id="6326"/>
    <lineage>
        <taxon>Eukaryota</taxon>
        <taxon>Metazoa</taxon>
        <taxon>Ecdysozoa</taxon>
        <taxon>Nematoda</taxon>
        <taxon>Chromadorea</taxon>
        <taxon>Rhabditida</taxon>
        <taxon>Tylenchina</taxon>
        <taxon>Tylenchomorpha</taxon>
        <taxon>Aphelenchoidea</taxon>
        <taxon>Aphelenchoididae</taxon>
        <taxon>Bursaphelenchus</taxon>
    </lineage>
</organism>
<evidence type="ECO:0000313" key="8">
    <source>
        <dbReference type="Proteomes" id="UP000095284"/>
    </source>
</evidence>
<evidence type="ECO:0000256" key="2">
    <source>
        <dbReference type="ARBA" id="ARBA00022723"/>
    </source>
</evidence>
<dbReference type="PRINTS" id="PR00463">
    <property type="entry name" value="EP450I"/>
</dbReference>
<keyword evidence="2 5" id="KW-0479">Metal-binding</keyword>
<evidence type="ECO:0000256" key="5">
    <source>
        <dbReference type="PIRSR" id="PIRSR602401-1"/>
    </source>
</evidence>
<evidence type="ECO:0000256" key="6">
    <source>
        <dbReference type="RuleBase" id="RU000461"/>
    </source>
</evidence>
<keyword evidence="7" id="KW-0812">Transmembrane</keyword>
<dbReference type="InterPro" id="IPR002401">
    <property type="entry name" value="Cyt_P450_E_grp-I"/>
</dbReference>
<dbReference type="GO" id="GO:0005737">
    <property type="term" value="C:cytoplasm"/>
    <property type="evidence" value="ECO:0007669"/>
    <property type="project" value="TreeGrafter"/>
</dbReference>
<dbReference type="WBParaSite" id="BXY_1697600.1">
    <property type="protein sequence ID" value="BXY_1697600.1"/>
    <property type="gene ID" value="BXY_1697600"/>
</dbReference>
<dbReference type="SUPFAM" id="SSF48264">
    <property type="entry name" value="Cytochrome P450"/>
    <property type="match status" value="1"/>
</dbReference>
<dbReference type="PANTHER" id="PTHR24300">
    <property type="entry name" value="CYTOCHROME P450 508A4-RELATED"/>
    <property type="match status" value="1"/>
</dbReference>
<dbReference type="GO" id="GO:0020037">
    <property type="term" value="F:heme binding"/>
    <property type="evidence" value="ECO:0007669"/>
    <property type="project" value="InterPro"/>
</dbReference>
<dbReference type="InterPro" id="IPR017972">
    <property type="entry name" value="Cyt_P450_CS"/>
</dbReference>
<evidence type="ECO:0000256" key="3">
    <source>
        <dbReference type="ARBA" id="ARBA00023004"/>
    </source>
</evidence>
<dbReference type="GO" id="GO:0006805">
    <property type="term" value="P:xenobiotic metabolic process"/>
    <property type="evidence" value="ECO:0007669"/>
    <property type="project" value="TreeGrafter"/>
</dbReference>
<dbReference type="InterPro" id="IPR036396">
    <property type="entry name" value="Cyt_P450_sf"/>
</dbReference>
<dbReference type="PROSITE" id="PS00086">
    <property type="entry name" value="CYTOCHROME_P450"/>
    <property type="match status" value="1"/>
</dbReference>
<keyword evidence="7" id="KW-0472">Membrane</keyword>
<reference evidence="9" key="1">
    <citation type="submission" date="2016-11" db="UniProtKB">
        <authorList>
            <consortium name="WormBaseParasite"/>
        </authorList>
    </citation>
    <scope>IDENTIFICATION</scope>
</reference>
<dbReference type="PRINTS" id="PR00385">
    <property type="entry name" value="P450"/>
</dbReference>
<dbReference type="Proteomes" id="UP000095284">
    <property type="component" value="Unplaced"/>
</dbReference>
<proteinExistence type="inferred from homology"/>
<dbReference type="PANTHER" id="PTHR24300:SF414">
    <property type="entry name" value="CYTOCHROME P450 FAMILY"/>
    <property type="match status" value="1"/>
</dbReference>
<feature type="transmembrane region" description="Helical" evidence="7">
    <location>
        <begin position="6"/>
        <end position="26"/>
    </location>
</feature>
<dbReference type="AlphaFoldDB" id="A0A1I7SVA1"/>
<evidence type="ECO:0000256" key="4">
    <source>
        <dbReference type="ARBA" id="ARBA00023033"/>
    </source>
</evidence>
<name>A0A1I7SVA1_BURXY</name>
<keyword evidence="4 6" id="KW-0503">Monooxygenase</keyword>
<comment type="cofactor">
    <cofactor evidence="5">
        <name>heme</name>
        <dbReference type="ChEBI" id="CHEBI:30413"/>
    </cofactor>
</comment>
<comment type="similarity">
    <text evidence="1 6">Belongs to the cytochrome P450 family.</text>
</comment>
<keyword evidence="7" id="KW-1133">Transmembrane helix</keyword>
<keyword evidence="5 6" id="KW-0349">Heme</keyword>
<protein>
    <submittedName>
        <fullName evidence="9">Cytochrome P450 2L1</fullName>
    </submittedName>
</protein>
<evidence type="ECO:0000313" key="9">
    <source>
        <dbReference type="WBParaSite" id="BXY_1697600.1"/>
    </source>
</evidence>
<dbReference type="GO" id="GO:0006082">
    <property type="term" value="P:organic acid metabolic process"/>
    <property type="evidence" value="ECO:0007669"/>
    <property type="project" value="TreeGrafter"/>
</dbReference>
<evidence type="ECO:0000256" key="1">
    <source>
        <dbReference type="ARBA" id="ARBA00010617"/>
    </source>
</evidence>
<dbReference type="Gene3D" id="1.10.630.10">
    <property type="entry name" value="Cytochrome P450"/>
    <property type="match status" value="1"/>
</dbReference>
<dbReference type="GO" id="GO:0016712">
    <property type="term" value="F:oxidoreductase activity, acting on paired donors, with incorporation or reduction of molecular oxygen, reduced flavin or flavoprotein as one donor, and incorporation of one atom of oxygen"/>
    <property type="evidence" value="ECO:0007669"/>
    <property type="project" value="TreeGrafter"/>
</dbReference>
<dbReference type="Pfam" id="PF00067">
    <property type="entry name" value="p450"/>
    <property type="match status" value="1"/>
</dbReference>
<dbReference type="GO" id="GO:0005506">
    <property type="term" value="F:iron ion binding"/>
    <property type="evidence" value="ECO:0007669"/>
    <property type="project" value="InterPro"/>
</dbReference>
<keyword evidence="3 5" id="KW-0408">Iron</keyword>
<feature type="binding site" description="axial binding residue" evidence="5">
    <location>
        <position position="133"/>
    </location>
    <ligand>
        <name>heme</name>
        <dbReference type="ChEBI" id="CHEBI:30413"/>
    </ligand>
    <ligandPart>
        <name>Fe</name>
        <dbReference type="ChEBI" id="CHEBI:18248"/>
    </ligandPart>
</feature>